<dbReference type="Gramene" id="AET6Gv20118000.1">
    <property type="protein sequence ID" value="AET6Gv20118000.1"/>
    <property type="gene ID" value="AET6Gv20118000"/>
</dbReference>
<dbReference type="EnsemblPlants" id="AET6Gv20118000.1">
    <property type="protein sequence ID" value="AET6Gv20118000.1"/>
    <property type="gene ID" value="AET6Gv20118000"/>
</dbReference>
<organism evidence="2 3">
    <name type="scientific">Aegilops tauschii subsp. strangulata</name>
    <name type="common">Goatgrass</name>
    <dbReference type="NCBI Taxonomy" id="200361"/>
    <lineage>
        <taxon>Eukaryota</taxon>
        <taxon>Viridiplantae</taxon>
        <taxon>Streptophyta</taxon>
        <taxon>Embryophyta</taxon>
        <taxon>Tracheophyta</taxon>
        <taxon>Spermatophyta</taxon>
        <taxon>Magnoliopsida</taxon>
        <taxon>Liliopsida</taxon>
        <taxon>Poales</taxon>
        <taxon>Poaceae</taxon>
        <taxon>BOP clade</taxon>
        <taxon>Pooideae</taxon>
        <taxon>Triticodae</taxon>
        <taxon>Triticeae</taxon>
        <taxon>Triticinae</taxon>
        <taxon>Aegilops</taxon>
    </lineage>
</organism>
<reference evidence="2" key="3">
    <citation type="journal article" date="2017" name="Nature">
        <title>Genome sequence of the progenitor of the wheat D genome Aegilops tauschii.</title>
        <authorList>
            <person name="Luo M.C."/>
            <person name="Gu Y.Q."/>
            <person name="Puiu D."/>
            <person name="Wang H."/>
            <person name="Twardziok S.O."/>
            <person name="Deal K.R."/>
            <person name="Huo N."/>
            <person name="Zhu T."/>
            <person name="Wang L."/>
            <person name="Wang Y."/>
            <person name="McGuire P.E."/>
            <person name="Liu S."/>
            <person name="Long H."/>
            <person name="Ramasamy R.K."/>
            <person name="Rodriguez J.C."/>
            <person name="Van S.L."/>
            <person name="Yuan L."/>
            <person name="Wang Z."/>
            <person name="Xia Z."/>
            <person name="Xiao L."/>
            <person name="Anderson O.D."/>
            <person name="Ouyang S."/>
            <person name="Liang Y."/>
            <person name="Zimin A.V."/>
            <person name="Pertea G."/>
            <person name="Qi P."/>
            <person name="Bennetzen J.L."/>
            <person name="Dai X."/>
            <person name="Dawson M.W."/>
            <person name="Muller H.G."/>
            <person name="Kugler K."/>
            <person name="Rivarola-Duarte L."/>
            <person name="Spannagl M."/>
            <person name="Mayer K.F.X."/>
            <person name="Lu F.H."/>
            <person name="Bevan M.W."/>
            <person name="Leroy P."/>
            <person name="Li P."/>
            <person name="You F.M."/>
            <person name="Sun Q."/>
            <person name="Liu Z."/>
            <person name="Lyons E."/>
            <person name="Wicker T."/>
            <person name="Salzberg S.L."/>
            <person name="Devos K.M."/>
            <person name="Dvorak J."/>
        </authorList>
    </citation>
    <scope>NUCLEOTIDE SEQUENCE [LARGE SCALE GENOMIC DNA]</scope>
    <source>
        <strain evidence="2">cv. AL8/78</strain>
    </source>
</reference>
<dbReference type="AlphaFoldDB" id="A0A453MW85"/>
<evidence type="ECO:0000256" key="1">
    <source>
        <dbReference type="SAM" id="MobiDB-lite"/>
    </source>
</evidence>
<reference evidence="2" key="5">
    <citation type="journal article" date="2021" name="G3 (Bethesda)">
        <title>Aegilops tauschii genome assembly Aet v5.0 features greater sequence contiguity and improved annotation.</title>
        <authorList>
            <person name="Wang L."/>
            <person name="Zhu T."/>
            <person name="Rodriguez J.C."/>
            <person name="Deal K.R."/>
            <person name="Dubcovsky J."/>
            <person name="McGuire P.E."/>
            <person name="Lux T."/>
            <person name="Spannagl M."/>
            <person name="Mayer K.F.X."/>
            <person name="Baldrich P."/>
            <person name="Meyers B.C."/>
            <person name="Huo N."/>
            <person name="Gu Y.Q."/>
            <person name="Zhou H."/>
            <person name="Devos K.M."/>
            <person name="Bennetzen J.L."/>
            <person name="Unver T."/>
            <person name="Budak H."/>
            <person name="Gulick P.J."/>
            <person name="Galiba G."/>
            <person name="Kalapos B."/>
            <person name="Nelson D.R."/>
            <person name="Li P."/>
            <person name="You F.M."/>
            <person name="Luo M.C."/>
            <person name="Dvorak J."/>
        </authorList>
    </citation>
    <scope>NUCLEOTIDE SEQUENCE [LARGE SCALE GENOMIC DNA]</scope>
    <source>
        <strain evidence="2">cv. AL8/78</strain>
    </source>
</reference>
<reference evidence="3" key="1">
    <citation type="journal article" date="2014" name="Science">
        <title>Ancient hybridizations among the ancestral genomes of bread wheat.</title>
        <authorList>
            <consortium name="International Wheat Genome Sequencing Consortium,"/>
            <person name="Marcussen T."/>
            <person name="Sandve S.R."/>
            <person name="Heier L."/>
            <person name="Spannagl M."/>
            <person name="Pfeifer M."/>
            <person name="Jakobsen K.S."/>
            <person name="Wulff B.B."/>
            <person name="Steuernagel B."/>
            <person name="Mayer K.F."/>
            <person name="Olsen O.A."/>
        </authorList>
    </citation>
    <scope>NUCLEOTIDE SEQUENCE [LARGE SCALE GENOMIC DNA]</scope>
    <source>
        <strain evidence="3">cv. AL8/78</strain>
    </source>
</reference>
<accession>A0A453MW85</accession>
<feature type="region of interest" description="Disordered" evidence="1">
    <location>
        <begin position="1"/>
        <end position="86"/>
    </location>
</feature>
<sequence length="86" mass="9602">TDSTIFHPPPRPPEQPNQKFLPEQASRGQAPSRDSPSEAARRRRQARGDVLPVVQERVRRGGRRDLQGVLRGGQRDGGGAQARDRR</sequence>
<dbReference type="Proteomes" id="UP000015105">
    <property type="component" value="Chromosome 6D"/>
</dbReference>
<reference evidence="2" key="4">
    <citation type="submission" date="2019-03" db="UniProtKB">
        <authorList>
            <consortium name="EnsemblPlants"/>
        </authorList>
    </citation>
    <scope>IDENTIFICATION</scope>
</reference>
<name>A0A453MW85_AEGTS</name>
<keyword evidence="3" id="KW-1185">Reference proteome</keyword>
<reference evidence="3" key="2">
    <citation type="journal article" date="2017" name="Nat. Plants">
        <title>The Aegilops tauschii genome reveals multiple impacts of transposons.</title>
        <authorList>
            <person name="Zhao G."/>
            <person name="Zou C."/>
            <person name="Li K."/>
            <person name="Wang K."/>
            <person name="Li T."/>
            <person name="Gao L."/>
            <person name="Zhang X."/>
            <person name="Wang H."/>
            <person name="Yang Z."/>
            <person name="Liu X."/>
            <person name="Jiang W."/>
            <person name="Mao L."/>
            <person name="Kong X."/>
            <person name="Jiao Y."/>
            <person name="Jia J."/>
        </authorList>
    </citation>
    <scope>NUCLEOTIDE SEQUENCE [LARGE SCALE GENOMIC DNA]</scope>
    <source>
        <strain evidence="3">cv. AL8/78</strain>
    </source>
</reference>
<evidence type="ECO:0000313" key="3">
    <source>
        <dbReference type="Proteomes" id="UP000015105"/>
    </source>
</evidence>
<feature type="compositionally biased region" description="Basic and acidic residues" evidence="1">
    <location>
        <begin position="56"/>
        <end position="66"/>
    </location>
</feature>
<protein>
    <submittedName>
        <fullName evidence="2">Uncharacterized protein</fullName>
    </submittedName>
</protein>
<proteinExistence type="predicted"/>
<evidence type="ECO:0000313" key="2">
    <source>
        <dbReference type="EnsemblPlants" id="AET6Gv20118000.1"/>
    </source>
</evidence>